<evidence type="ECO:0000256" key="2">
    <source>
        <dbReference type="SAM" id="Phobius"/>
    </source>
</evidence>
<keyword evidence="2" id="KW-0472">Membrane</keyword>
<feature type="transmembrane region" description="Helical" evidence="2">
    <location>
        <begin position="552"/>
        <end position="577"/>
    </location>
</feature>
<feature type="region of interest" description="Disordered" evidence="1">
    <location>
        <begin position="614"/>
        <end position="667"/>
    </location>
</feature>
<keyword evidence="2" id="KW-1133">Transmembrane helix</keyword>
<sequence length="683" mass="75845">MERFIMAVFMVLPVLAFWLPLSCWAIIAYDCTRPETNITAISLSLVSPCSAPKGITRFDRVEIQLLQERNADTVLVQACLVERSYEIFHCGMHSHSSAAAGGFLSGEVVDLSRKACLQAHETGSLTLLGGFTLAGLKVNTSGVHPVTEMGSIDAGTHSCQGTSFSLRGVTYSNAVMRSSYKVALVELTLILDLHSGKIRTPSGFTHSYKAGSGFDADLGHMFWDAGSHMTKCEPTSYLVLYEGEAFVVGEASGSRTLLINASEKAMAVTLGERTLMCYTPAFRTEHPKLYVITREPGDPSFRFHSRTVEPTDVDMFLYMNSKLMYVERHLGSEMKSLYSHFHERMCELKQQSLRQLASLGFIAPEEFAWLYTGQAGVTAVTKGEVVYVINCPAVVVQFRETDRCHLELPVYDANNKTAFVKPRSRILTPYGTETDCSPLAPTMFHMGSGWVTFTPFPTSSAAPRIMTAEPESLWEYKAIPNLVSSGIYSRDVLTRYQERLMFPVAREAVVHTMAASAVGFQVDSSRLDVSRLFSEHGLDGLQTSFMKRMYGWWWTFSTNMAGVMGVLFVVAALRALLSMVLNYKMLHQTFGWSLKLVGFLCGSLTKYLLFRHHEQPSRSRTPPPPRIPSEDPESPSSLPPVSEPRSDVTHAPPAAPGHRRVYPDARRARQEMELQAMLSSIHG</sequence>
<feature type="transmembrane region" description="Helical" evidence="2">
    <location>
        <begin position="589"/>
        <end position="610"/>
    </location>
</feature>
<keyword evidence="4" id="KW-1185">Reference proteome</keyword>
<dbReference type="EMBL" id="MN025520">
    <property type="protein sequence ID" value="QDW81055.1"/>
    <property type="molecule type" value="Viral_cRNA"/>
</dbReference>
<dbReference type="Pfam" id="PF24664">
    <property type="entry name" value="Monjiviricetes_fusion"/>
    <property type="match status" value="1"/>
</dbReference>
<organism evidence="3 4">
    <name type="scientific">brown dog tick mivirus 1</name>
    <dbReference type="NCBI Taxonomy" id="2849747"/>
    <lineage>
        <taxon>Viruses</taxon>
        <taxon>Riboviria</taxon>
        <taxon>Orthornavirae</taxon>
        <taxon>Negarnaviricota</taxon>
        <taxon>Haploviricotina</taxon>
        <taxon>Monjiviricetes</taxon>
        <taxon>Jingchuvirales</taxon>
        <taxon>Chuviridae</taxon>
        <taxon>Mivirus</taxon>
        <taxon>Mivirus rhipicephali</taxon>
    </lineage>
</organism>
<dbReference type="Proteomes" id="UP000683195">
    <property type="component" value="Segment"/>
</dbReference>
<proteinExistence type="predicted"/>
<accession>A0A5B8GPG4</accession>
<dbReference type="KEGG" id="vg:80536492"/>
<evidence type="ECO:0000256" key="1">
    <source>
        <dbReference type="SAM" id="MobiDB-lite"/>
    </source>
</evidence>
<reference evidence="3 4" key="1">
    <citation type="journal article" date="2019" name="Sci. Rep.">
        <title>Viral Diversity of Tick Species Parasitizing Cattle and Dogs in Trinidad and Tobago.</title>
        <authorList>
            <person name="Sameroff S."/>
            <person name="Tokarz R."/>
            <person name="Charles R.A."/>
            <person name="Jain K."/>
            <person name="Oleynik A."/>
            <person name="Che X."/>
            <person name="Georges K."/>
            <person name="Carrington C.V."/>
            <person name="Lipkin W.I."/>
            <person name="Oura C."/>
        </authorList>
    </citation>
    <scope>NUCLEOTIDE SEQUENCE [LARGE SCALE GENOMIC DNA]</scope>
    <source>
        <strain evidence="3">TTP-Pool-7</strain>
    </source>
</reference>
<evidence type="ECO:0000313" key="4">
    <source>
        <dbReference type="Proteomes" id="UP000683195"/>
    </source>
</evidence>
<protein>
    <submittedName>
        <fullName evidence="3">Glycoprotein</fullName>
    </submittedName>
</protein>
<evidence type="ECO:0000313" key="3">
    <source>
        <dbReference type="EMBL" id="QDW81055.1"/>
    </source>
</evidence>
<name>A0A5B8GPG4_9VIRU</name>
<keyword evidence="2" id="KW-0812">Transmembrane</keyword>